<dbReference type="Gene3D" id="3.30.360.10">
    <property type="entry name" value="Dihydrodipicolinate Reductase, domain 2"/>
    <property type="match status" value="1"/>
</dbReference>
<dbReference type="Pfam" id="PF22725">
    <property type="entry name" value="GFO_IDH_MocA_C3"/>
    <property type="match status" value="1"/>
</dbReference>
<keyword evidence="6" id="KW-1185">Reference proteome</keyword>
<feature type="domain" description="GFO/IDH/MocA-like oxidoreductase" evidence="4">
    <location>
        <begin position="142"/>
        <end position="245"/>
    </location>
</feature>
<evidence type="ECO:0000313" key="5">
    <source>
        <dbReference type="EMBL" id="GAA0513899.1"/>
    </source>
</evidence>
<comment type="caution">
    <text evidence="5">The sequence shown here is derived from an EMBL/GenBank/DDBJ whole genome shotgun (WGS) entry which is preliminary data.</text>
</comment>
<reference evidence="5 6" key="1">
    <citation type="journal article" date="2019" name="Int. J. Syst. Evol. Microbiol.">
        <title>The Global Catalogue of Microorganisms (GCM) 10K type strain sequencing project: providing services to taxonomists for standard genome sequencing and annotation.</title>
        <authorList>
            <consortium name="The Broad Institute Genomics Platform"/>
            <consortium name="The Broad Institute Genome Sequencing Center for Infectious Disease"/>
            <person name="Wu L."/>
            <person name="Ma J."/>
        </authorList>
    </citation>
    <scope>NUCLEOTIDE SEQUENCE [LARGE SCALE GENOMIC DNA]</scope>
    <source>
        <strain evidence="5 6">JCM 10303</strain>
    </source>
</reference>
<dbReference type="InterPro" id="IPR036291">
    <property type="entry name" value="NAD(P)-bd_dom_sf"/>
</dbReference>
<gene>
    <name evidence="5" type="ORF">GCM10009533_11000</name>
</gene>
<dbReference type="RefSeq" id="WP_009945615.1">
    <property type="nucleotide sequence ID" value="NZ_BAAAGS010000005.1"/>
</dbReference>
<keyword evidence="2" id="KW-0560">Oxidoreductase</keyword>
<dbReference type="PANTHER" id="PTHR43708:SF5">
    <property type="entry name" value="CONSERVED EXPRESSED OXIDOREDUCTASE (EUROFUNG)-RELATED"/>
    <property type="match status" value="1"/>
</dbReference>
<dbReference type="SUPFAM" id="SSF55347">
    <property type="entry name" value="Glyceraldehyde-3-phosphate dehydrogenase-like, C-terminal domain"/>
    <property type="match status" value="1"/>
</dbReference>
<evidence type="ECO:0000256" key="1">
    <source>
        <dbReference type="ARBA" id="ARBA00010928"/>
    </source>
</evidence>
<dbReference type="InterPro" id="IPR055170">
    <property type="entry name" value="GFO_IDH_MocA-like_dom"/>
</dbReference>
<dbReference type="InterPro" id="IPR051317">
    <property type="entry name" value="Gfo/Idh/MocA_oxidoreduct"/>
</dbReference>
<evidence type="ECO:0000313" key="6">
    <source>
        <dbReference type="Proteomes" id="UP001500729"/>
    </source>
</evidence>
<dbReference type="Pfam" id="PF01408">
    <property type="entry name" value="GFO_IDH_MocA"/>
    <property type="match status" value="1"/>
</dbReference>
<evidence type="ECO:0000256" key="2">
    <source>
        <dbReference type="ARBA" id="ARBA00023002"/>
    </source>
</evidence>
<evidence type="ECO:0000259" key="3">
    <source>
        <dbReference type="Pfam" id="PF01408"/>
    </source>
</evidence>
<accession>A0ABN1C8F8</accession>
<comment type="similarity">
    <text evidence="1">Belongs to the Gfo/Idh/MocA family.</text>
</comment>
<proteinExistence type="inferred from homology"/>
<evidence type="ECO:0000259" key="4">
    <source>
        <dbReference type="Pfam" id="PF22725"/>
    </source>
</evidence>
<dbReference type="InterPro" id="IPR000683">
    <property type="entry name" value="Gfo/Idh/MocA-like_OxRdtase_N"/>
</dbReference>
<sequence>MTARRIAVVGLGVISRFYLAAIESSRAWELAAVCDVRDAALDPHRGTVACYADHRTMMAQAQLDAVVVTVPNDAHGAICRDALLAGLAVCVEKPLTLSAAEGRELDALARMREVALLTAFHRRYNRNVRALLARQRATGTPIRSMTVRYLELIEEHIGQDTWYLDAARCGGGCVADNGPNAFDLVRLFLGDAEVVESEITRDGTGTDRQARIALRSGTGVDAVVELDWSHPGETKDVELVLDDGSTLRADMLEGHPEFKSSLWHEYAGILDDFTDALAAPRTGDGGLAALELVEAAYRAERPSTALTDLEGS</sequence>
<dbReference type="Proteomes" id="UP001500729">
    <property type="component" value="Unassembled WGS sequence"/>
</dbReference>
<dbReference type="Gene3D" id="3.40.50.720">
    <property type="entry name" value="NAD(P)-binding Rossmann-like Domain"/>
    <property type="match status" value="1"/>
</dbReference>
<dbReference type="EMBL" id="BAAAGS010000005">
    <property type="protein sequence ID" value="GAA0513899.1"/>
    <property type="molecule type" value="Genomic_DNA"/>
</dbReference>
<protein>
    <recommendedName>
        <fullName evidence="7">Dehydrogenase</fullName>
    </recommendedName>
</protein>
<evidence type="ECO:0008006" key="7">
    <source>
        <dbReference type="Google" id="ProtNLM"/>
    </source>
</evidence>
<name>A0ABN1C8F8_SACER</name>
<dbReference type="SUPFAM" id="SSF51735">
    <property type="entry name" value="NAD(P)-binding Rossmann-fold domains"/>
    <property type="match status" value="1"/>
</dbReference>
<dbReference type="PANTHER" id="PTHR43708">
    <property type="entry name" value="CONSERVED EXPRESSED OXIDOREDUCTASE (EUROFUNG)"/>
    <property type="match status" value="1"/>
</dbReference>
<organism evidence="5 6">
    <name type="scientific">Saccharopolyspora erythraea</name>
    <name type="common">Streptomyces erythraeus</name>
    <dbReference type="NCBI Taxonomy" id="1836"/>
    <lineage>
        <taxon>Bacteria</taxon>
        <taxon>Bacillati</taxon>
        <taxon>Actinomycetota</taxon>
        <taxon>Actinomycetes</taxon>
        <taxon>Pseudonocardiales</taxon>
        <taxon>Pseudonocardiaceae</taxon>
        <taxon>Saccharopolyspora</taxon>
    </lineage>
</organism>
<feature type="domain" description="Gfo/Idh/MocA-like oxidoreductase N-terminal" evidence="3">
    <location>
        <begin position="5"/>
        <end position="117"/>
    </location>
</feature>